<dbReference type="InterPro" id="IPR023696">
    <property type="entry name" value="Ureohydrolase_dom_sf"/>
</dbReference>
<keyword evidence="6 11" id="KW-0479">Metal-binding</keyword>
<evidence type="ECO:0000256" key="1">
    <source>
        <dbReference type="ARBA" id="ARBA00005098"/>
    </source>
</evidence>
<dbReference type="KEGG" id="osn:115216860"/>
<dbReference type="GO" id="GO:0004053">
    <property type="term" value="F:arginase activity"/>
    <property type="evidence" value="ECO:0007669"/>
    <property type="project" value="UniProtKB-EC"/>
</dbReference>
<evidence type="ECO:0000256" key="8">
    <source>
        <dbReference type="ARBA" id="ARBA00023211"/>
    </source>
</evidence>
<dbReference type="GO" id="GO:0005829">
    <property type="term" value="C:cytosol"/>
    <property type="evidence" value="ECO:0007669"/>
    <property type="project" value="TreeGrafter"/>
</dbReference>
<dbReference type="Proteomes" id="UP000515154">
    <property type="component" value="Linkage group LG1"/>
</dbReference>
<dbReference type="AlphaFoldDB" id="A0A6P7SVJ8"/>
<organism evidence="12 13">
    <name type="scientific">Octopus sinensis</name>
    <name type="common">East Asian common octopus</name>
    <dbReference type="NCBI Taxonomy" id="2607531"/>
    <lineage>
        <taxon>Eukaryota</taxon>
        <taxon>Metazoa</taxon>
        <taxon>Spiralia</taxon>
        <taxon>Lophotrochozoa</taxon>
        <taxon>Mollusca</taxon>
        <taxon>Cephalopoda</taxon>
        <taxon>Coleoidea</taxon>
        <taxon>Octopodiformes</taxon>
        <taxon>Octopoda</taxon>
        <taxon>Incirrata</taxon>
        <taxon>Octopodidae</taxon>
        <taxon>Octopus</taxon>
    </lineage>
</organism>
<keyword evidence="12" id="KW-1185">Reference proteome</keyword>
<dbReference type="GO" id="GO:0000050">
    <property type="term" value="P:urea cycle"/>
    <property type="evidence" value="ECO:0007669"/>
    <property type="project" value="UniProtKB-UniPathway"/>
</dbReference>
<keyword evidence="7 11" id="KW-0378">Hydrolase</keyword>
<dbReference type="EC" id="3.5.3.1" evidence="2 11"/>
<dbReference type="GO" id="GO:0005634">
    <property type="term" value="C:nucleus"/>
    <property type="evidence" value="ECO:0007669"/>
    <property type="project" value="TreeGrafter"/>
</dbReference>
<comment type="catalytic activity">
    <reaction evidence="9 11">
        <text>L-arginine + H2O = urea + L-ornithine</text>
        <dbReference type="Rhea" id="RHEA:20569"/>
        <dbReference type="ChEBI" id="CHEBI:15377"/>
        <dbReference type="ChEBI" id="CHEBI:16199"/>
        <dbReference type="ChEBI" id="CHEBI:32682"/>
        <dbReference type="ChEBI" id="CHEBI:46911"/>
        <dbReference type="EC" id="3.5.3.1"/>
    </reaction>
</comment>
<dbReference type="SUPFAM" id="SSF52768">
    <property type="entry name" value="Arginase/deacetylase"/>
    <property type="match status" value="1"/>
</dbReference>
<keyword evidence="5 11" id="KW-0056">Arginine metabolism</keyword>
<sequence length="381" mass="42105">MSFHFSQRTFCNHLLNNFINRRTFSSFSYVIKNVLNSQHRSCVNNLLRPTRQVVQVSTRRHIHLQKIGVVGVPLNKGQDKQGVELGPKALRDNGLITSLEDLGHRINDYGNIEFENIEEDDKQPLIKNGQFLSHASKKISNAVKKVIQDGEICVTLGGDHSLTTGALHGHVQVQPDLVIVWIDAHADINPPAASLTGHMHGMPLSFLIKELQPYMSEVGPFDWVEPCISAHDLVYIGLRDVDAVERWLIEKLGICTFSMQELDDLGIAAVLKTALSTVDPEGKRPIHVSFDIDSLDPSVAGSTGTPARGGLTYRESQYIAEVIAQTGRISALDIVEVNPLLGTQMEQEKTISVAKDFALTIFGKQRCGTLPPRFTFSGRPS</sequence>
<comment type="cofactor">
    <cofactor evidence="11">
        <name>Mn(2+)</name>
        <dbReference type="ChEBI" id="CHEBI:29035"/>
    </cofactor>
    <text evidence="11">Binds 2 manganese ions per subunit.</text>
</comment>
<dbReference type="Gene3D" id="3.40.800.10">
    <property type="entry name" value="Ureohydrolase domain"/>
    <property type="match status" value="1"/>
</dbReference>
<evidence type="ECO:0000256" key="9">
    <source>
        <dbReference type="ARBA" id="ARBA00047391"/>
    </source>
</evidence>
<comment type="pathway">
    <text evidence="1 11">Nitrogen metabolism; urea cycle; L-ornithine and urea from L-arginine: step 1/1.</text>
</comment>
<evidence type="ECO:0000313" key="13">
    <source>
        <dbReference type="RefSeq" id="XP_029642282.1"/>
    </source>
</evidence>
<reference evidence="13" key="1">
    <citation type="submission" date="2025-08" db="UniProtKB">
        <authorList>
            <consortium name="RefSeq"/>
        </authorList>
    </citation>
    <scope>IDENTIFICATION</scope>
</reference>
<evidence type="ECO:0000256" key="2">
    <source>
        <dbReference type="ARBA" id="ARBA00012168"/>
    </source>
</evidence>
<keyword evidence="8 11" id="KW-0464">Manganese</keyword>
<evidence type="ECO:0000256" key="11">
    <source>
        <dbReference type="RuleBase" id="RU361159"/>
    </source>
</evidence>
<gene>
    <name evidence="13" type="primary">LOC115216860</name>
</gene>
<dbReference type="GO" id="GO:0030145">
    <property type="term" value="F:manganese ion binding"/>
    <property type="evidence" value="ECO:0007669"/>
    <property type="project" value="TreeGrafter"/>
</dbReference>
<dbReference type="Pfam" id="PF00491">
    <property type="entry name" value="Arginase"/>
    <property type="match status" value="1"/>
</dbReference>
<dbReference type="GO" id="GO:0010121">
    <property type="term" value="P:L-arginine catabolic process to proline via ornithine"/>
    <property type="evidence" value="ECO:0007669"/>
    <property type="project" value="UniProtKB-ARBA"/>
</dbReference>
<dbReference type="InterPro" id="IPR014033">
    <property type="entry name" value="Arginase"/>
</dbReference>
<dbReference type="PRINTS" id="PR00116">
    <property type="entry name" value="ARGINASE"/>
</dbReference>
<evidence type="ECO:0000256" key="7">
    <source>
        <dbReference type="ARBA" id="ARBA00022801"/>
    </source>
</evidence>
<evidence type="ECO:0000256" key="4">
    <source>
        <dbReference type="ARBA" id="ARBA00022436"/>
    </source>
</evidence>
<dbReference type="PANTHER" id="PTHR43782">
    <property type="entry name" value="ARGINASE"/>
    <property type="match status" value="1"/>
</dbReference>
<dbReference type="CDD" id="cd09989">
    <property type="entry name" value="Arginase"/>
    <property type="match status" value="1"/>
</dbReference>
<evidence type="ECO:0000313" key="12">
    <source>
        <dbReference type="Proteomes" id="UP000515154"/>
    </source>
</evidence>
<dbReference type="InterPro" id="IPR006035">
    <property type="entry name" value="Ureohydrolase"/>
</dbReference>
<dbReference type="PANTHER" id="PTHR43782:SF3">
    <property type="entry name" value="ARGINASE"/>
    <property type="match status" value="1"/>
</dbReference>
<dbReference type="FunFam" id="3.40.800.10:FF:000005">
    <property type="entry name" value="Arginase"/>
    <property type="match status" value="1"/>
</dbReference>
<dbReference type="PROSITE" id="PS51409">
    <property type="entry name" value="ARGINASE_2"/>
    <property type="match status" value="1"/>
</dbReference>
<evidence type="ECO:0000256" key="5">
    <source>
        <dbReference type="ARBA" id="ARBA00022503"/>
    </source>
</evidence>
<comment type="similarity">
    <text evidence="10 11">Belongs to the arginase family.</text>
</comment>
<dbReference type="NCBIfam" id="TIGR01229">
    <property type="entry name" value="rocF_arginase"/>
    <property type="match status" value="1"/>
</dbReference>
<accession>A0A6P7SVJ8</accession>
<protein>
    <recommendedName>
        <fullName evidence="3 11">Arginase</fullName>
        <ecNumber evidence="2 11">3.5.3.1</ecNumber>
    </recommendedName>
</protein>
<dbReference type="RefSeq" id="XP_029642282.1">
    <property type="nucleotide sequence ID" value="XM_029786422.2"/>
</dbReference>
<name>A0A6P7SVJ8_9MOLL</name>
<dbReference type="UniPathway" id="UPA00158">
    <property type="reaction ID" value="UER00270"/>
</dbReference>
<evidence type="ECO:0000256" key="6">
    <source>
        <dbReference type="ARBA" id="ARBA00022723"/>
    </source>
</evidence>
<keyword evidence="4 11" id="KW-0835">Urea cycle</keyword>
<evidence type="ECO:0000256" key="3">
    <source>
        <dbReference type="ARBA" id="ARBA00018123"/>
    </source>
</evidence>
<proteinExistence type="inferred from homology"/>
<evidence type="ECO:0000256" key="10">
    <source>
        <dbReference type="PROSITE-ProRule" id="PRU00742"/>
    </source>
</evidence>